<evidence type="ECO:0000313" key="3">
    <source>
        <dbReference type="Proteomes" id="UP001552594"/>
    </source>
</evidence>
<protein>
    <submittedName>
        <fullName evidence="2">Uncharacterized protein</fullName>
    </submittedName>
</protein>
<proteinExistence type="predicted"/>
<accession>A0ABV3K6L1</accession>
<keyword evidence="3" id="KW-1185">Reference proteome</keyword>
<sequence length="233" mass="25794">MAPIPDRDTICRVLETREHPLRRLDLVLEAFWDAGYNRNTYRSAYDLPETHIVLARLIDRMRKDGALVLLPGTRWKQLLGNGFQPQRIAHGHRGGYWYATAAQHTRWRRAAAGRQARIAAIAARLTAAGPLPQPCVTEEPAEGCRPGWDLPAGTGPRSGRETRAEARAELLAHAPADLAFLLSLVEPEGCGPARRYVLRRPLRAADPDPRPAEWRRRGAQEALEAGGSTQPSG</sequence>
<reference evidence="2 3" key="1">
    <citation type="submission" date="2024-06" db="EMBL/GenBank/DDBJ databases">
        <title>The Natural Products Discovery Center: Release of the First 8490 Sequenced Strains for Exploring Actinobacteria Biosynthetic Diversity.</title>
        <authorList>
            <person name="Kalkreuter E."/>
            <person name="Kautsar S.A."/>
            <person name="Yang D."/>
            <person name="Bader C.D."/>
            <person name="Teijaro C.N."/>
            <person name="Fluegel L."/>
            <person name="Davis C.M."/>
            <person name="Simpson J.R."/>
            <person name="Lauterbach L."/>
            <person name="Steele A.D."/>
            <person name="Gui C."/>
            <person name="Meng S."/>
            <person name="Li G."/>
            <person name="Viehrig K."/>
            <person name="Ye F."/>
            <person name="Su P."/>
            <person name="Kiefer A.F."/>
            <person name="Nichols A."/>
            <person name="Cepeda A.J."/>
            <person name="Yan W."/>
            <person name="Fan B."/>
            <person name="Jiang Y."/>
            <person name="Adhikari A."/>
            <person name="Zheng C.-J."/>
            <person name="Schuster L."/>
            <person name="Cowan T.M."/>
            <person name="Smanski M.J."/>
            <person name="Chevrette M.G."/>
            <person name="De Carvalho L.P.S."/>
            <person name="Shen B."/>
        </authorList>
    </citation>
    <scope>NUCLEOTIDE SEQUENCE [LARGE SCALE GENOMIC DNA]</scope>
    <source>
        <strain evidence="2 3">NPDC052347</strain>
    </source>
</reference>
<organism evidence="2 3">
    <name type="scientific">Streptomyces orinoci</name>
    <name type="common">Streptoverticillium orinoci</name>
    <dbReference type="NCBI Taxonomy" id="67339"/>
    <lineage>
        <taxon>Bacteria</taxon>
        <taxon>Bacillati</taxon>
        <taxon>Actinomycetota</taxon>
        <taxon>Actinomycetes</taxon>
        <taxon>Kitasatosporales</taxon>
        <taxon>Streptomycetaceae</taxon>
        <taxon>Streptomyces</taxon>
    </lineage>
</organism>
<evidence type="ECO:0000313" key="2">
    <source>
        <dbReference type="EMBL" id="MEV5510781.1"/>
    </source>
</evidence>
<dbReference type="EMBL" id="JBFAUK010000040">
    <property type="protein sequence ID" value="MEV5510781.1"/>
    <property type="molecule type" value="Genomic_DNA"/>
</dbReference>
<gene>
    <name evidence="2" type="ORF">AB0L16_30885</name>
</gene>
<dbReference type="Proteomes" id="UP001552594">
    <property type="component" value="Unassembled WGS sequence"/>
</dbReference>
<feature type="region of interest" description="Disordered" evidence="1">
    <location>
        <begin position="202"/>
        <end position="233"/>
    </location>
</feature>
<feature type="region of interest" description="Disordered" evidence="1">
    <location>
        <begin position="137"/>
        <end position="161"/>
    </location>
</feature>
<evidence type="ECO:0000256" key="1">
    <source>
        <dbReference type="SAM" id="MobiDB-lite"/>
    </source>
</evidence>
<comment type="caution">
    <text evidence="2">The sequence shown here is derived from an EMBL/GenBank/DDBJ whole genome shotgun (WGS) entry which is preliminary data.</text>
</comment>
<feature type="compositionally biased region" description="Basic and acidic residues" evidence="1">
    <location>
        <begin position="203"/>
        <end position="219"/>
    </location>
</feature>
<name>A0ABV3K6L1_STRON</name>
<dbReference type="RefSeq" id="WP_153068807.1">
    <property type="nucleotide sequence ID" value="NZ_JBFAUK010000040.1"/>
</dbReference>